<evidence type="ECO:0000256" key="3">
    <source>
        <dbReference type="ARBA" id="ARBA00023163"/>
    </source>
</evidence>
<proteinExistence type="predicted"/>
<dbReference type="InterPro" id="IPR046532">
    <property type="entry name" value="DUF6597"/>
</dbReference>
<keyword evidence="1" id="KW-0805">Transcription regulation</keyword>
<gene>
    <name evidence="5" type="ORF">DFR60_11810</name>
</gene>
<reference evidence="5 6" key="1">
    <citation type="submission" date="2018-05" db="EMBL/GenBank/DDBJ databases">
        <title>Genomic Encyclopedia of Type Strains, Phase IV (KMG-IV): sequencing the most valuable type-strain genomes for metagenomic binning, comparative biology and taxonomic classification.</title>
        <authorList>
            <person name="Goeker M."/>
        </authorList>
    </citation>
    <scope>NUCLEOTIDE SEQUENCE [LARGE SCALE GENOMIC DNA]</scope>
    <source>
        <strain evidence="5 6">DSM 24995</strain>
    </source>
</reference>
<accession>A0A2V3XXT0</accession>
<evidence type="ECO:0000313" key="5">
    <source>
        <dbReference type="EMBL" id="PXX48131.1"/>
    </source>
</evidence>
<dbReference type="SMART" id="SM00342">
    <property type="entry name" value="HTH_ARAC"/>
    <property type="match status" value="1"/>
</dbReference>
<name>A0A2V3XXT0_9FIRM</name>
<dbReference type="InterPro" id="IPR050204">
    <property type="entry name" value="AraC_XylS_family_regulators"/>
</dbReference>
<feature type="domain" description="HTH araC/xylS-type" evidence="4">
    <location>
        <begin position="164"/>
        <end position="265"/>
    </location>
</feature>
<dbReference type="GO" id="GO:0003700">
    <property type="term" value="F:DNA-binding transcription factor activity"/>
    <property type="evidence" value="ECO:0007669"/>
    <property type="project" value="InterPro"/>
</dbReference>
<dbReference type="PANTHER" id="PTHR46796:SF13">
    <property type="entry name" value="HTH-TYPE TRANSCRIPTIONAL ACTIVATOR RHAS"/>
    <property type="match status" value="1"/>
</dbReference>
<dbReference type="InterPro" id="IPR009057">
    <property type="entry name" value="Homeodomain-like_sf"/>
</dbReference>
<keyword evidence="6" id="KW-1185">Reference proteome</keyword>
<dbReference type="EMBL" id="QJKD01000018">
    <property type="protein sequence ID" value="PXX48131.1"/>
    <property type="molecule type" value="Genomic_DNA"/>
</dbReference>
<dbReference type="Gene3D" id="1.10.10.60">
    <property type="entry name" value="Homeodomain-like"/>
    <property type="match status" value="1"/>
</dbReference>
<comment type="caution">
    <text evidence="5">The sequence shown here is derived from an EMBL/GenBank/DDBJ whole genome shotgun (WGS) entry which is preliminary data.</text>
</comment>
<dbReference type="InterPro" id="IPR018060">
    <property type="entry name" value="HTH_AraC"/>
</dbReference>
<protein>
    <submittedName>
        <fullName evidence="5">Helix-turn-helix protein</fullName>
    </submittedName>
</protein>
<keyword evidence="2" id="KW-0238">DNA-binding</keyword>
<dbReference type="SUPFAM" id="SSF46689">
    <property type="entry name" value="Homeodomain-like"/>
    <property type="match status" value="1"/>
</dbReference>
<dbReference type="PANTHER" id="PTHR46796">
    <property type="entry name" value="HTH-TYPE TRANSCRIPTIONAL ACTIVATOR RHAS-RELATED"/>
    <property type="match status" value="1"/>
</dbReference>
<evidence type="ECO:0000259" key="4">
    <source>
        <dbReference type="PROSITE" id="PS01124"/>
    </source>
</evidence>
<dbReference type="GO" id="GO:0043565">
    <property type="term" value="F:sequence-specific DNA binding"/>
    <property type="evidence" value="ECO:0007669"/>
    <property type="project" value="InterPro"/>
</dbReference>
<dbReference type="Pfam" id="PF20240">
    <property type="entry name" value="DUF6597"/>
    <property type="match status" value="1"/>
</dbReference>
<keyword evidence="3" id="KW-0804">Transcription</keyword>
<dbReference type="Pfam" id="PF12833">
    <property type="entry name" value="HTH_18"/>
    <property type="match status" value="1"/>
</dbReference>
<dbReference type="AlphaFoldDB" id="A0A2V3XXT0"/>
<dbReference type="PROSITE" id="PS01124">
    <property type="entry name" value="HTH_ARAC_FAMILY_2"/>
    <property type="match status" value="1"/>
</dbReference>
<evidence type="ECO:0000256" key="2">
    <source>
        <dbReference type="ARBA" id="ARBA00023125"/>
    </source>
</evidence>
<sequence length="270" mass="31781">MTSRPFLADGRYREYRPCELLRPYILCYWTMEDEVAPDRSGSEANAPVLVIPDTCADIIIRINHTRQEISGYLCGIQDQPFLSVPRISGDEVSCFAVRFYFWSAGLFLNLNYRDTSNATIGLEELGRDWRMLFEPFFCLNRIEDRIALVEEFLLRKLVSMEWKPDLYNSVHRILASSGRISVKEICEYSCVSQRQMERLFLKEVGLPIKRIAGMVRYQNVWREMVSSKEFNIQDAVYRYGYTDQAHLLKEFRRFHGTAPEEARRIAWQNR</sequence>
<organism evidence="5 6">
    <name type="scientific">Hungatella effluvii</name>
    <dbReference type="NCBI Taxonomy" id="1096246"/>
    <lineage>
        <taxon>Bacteria</taxon>
        <taxon>Bacillati</taxon>
        <taxon>Bacillota</taxon>
        <taxon>Clostridia</taxon>
        <taxon>Lachnospirales</taxon>
        <taxon>Lachnospiraceae</taxon>
        <taxon>Hungatella</taxon>
    </lineage>
</organism>
<dbReference type="Proteomes" id="UP000248057">
    <property type="component" value="Unassembled WGS sequence"/>
</dbReference>
<evidence type="ECO:0000256" key="1">
    <source>
        <dbReference type="ARBA" id="ARBA00023015"/>
    </source>
</evidence>
<evidence type="ECO:0000313" key="6">
    <source>
        <dbReference type="Proteomes" id="UP000248057"/>
    </source>
</evidence>